<dbReference type="Proteomes" id="UP001049176">
    <property type="component" value="Chromosome 4"/>
</dbReference>
<protein>
    <submittedName>
        <fullName evidence="1">Uncharacterized protein</fullName>
    </submittedName>
</protein>
<name>A0A9P7UUD9_9AGAR</name>
<gene>
    <name evidence="1" type="ORF">E1B28_008028</name>
</gene>
<dbReference type="AlphaFoldDB" id="A0A9P7UUD9"/>
<dbReference type="GeneID" id="66077104"/>
<proteinExistence type="predicted"/>
<organism evidence="1 2">
    <name type="scientific">Marasmius oreades</name>
    <name type="common">fairy-ring Marasmius</name>
    <dbReference type="NCBI Taxonomy" id="181124"/>
    <lineage>
        <taxon>Eukaryota</taxon>
        <taxon>Fungi</taxon>
        <taxon>Dikarya</taxon>
        <taxon>Basidiomycota</taxon>
        <taxon>Agaricomycotina</taxon>
        <taxon>Agaricomycetes</taxon>
        <taxon>Agaricomycetidae</taxon>
        <taxon>Agaricales</taxon>
        <taxon>Marasmiineae</taxon>
        <taxon>Marasmiaceae</taxon>
        <taxon>Marasmius</taxon>
    </lineage>
</organism>
<reference evidence="1" key="1">
    <citation type="journal article" date="2021" name="Genome Biol. Evol.">
        <title>The assembled and annotated genome of the fairy-ring fungus Marasmius oreades.</title>
        <authorList>
            <person name="Hiltunen M."/>
            <person name="Ament-Velasquez S.L."/>
            <person name="Johannesson H."/>
        </authorList>
    </citation>
    <scope>NUCLEOTIDE SEQUENCE</scope>
    <source>
        <strain evidence="1">03SP1</strain>
    </source>
</reference>
<accession>A0A9P7UUD9</accession>
<dbReference type="EMBL" id="CM032184">
    <property type="protein sequence ID" value="KAG7094428.1"/>
    <property type="molecule type" value="Genomic_DNA"/>
</dbReference>
<keyword evidence="2" id="KW-1185">Reference proteome</keyword>
<sequence length="195" mass="22020">MMLLTIQIFRALSEKEKIIEGKEKTLVMYRTSYNEIRFQQQVVQQQLNVINACTQYFAGRIDQKDRFIRTLQSDRSFAASKALKGQQGNLGHALLPILEMVDWIGWDISAFAAKLLGPNIDIPHKSTEPDASAFTNIDVPETLQRVYHSTIDFRTFLLNIQGASFFITGDIGDTDSTVPFLNGMFKGEIPTLQSV</sequence>
<dbReference type="KEGG" id="more:E1B28_008028"/>
<comment type="caution">
    <text evidence="1">The sequence shown here is derived from an EMBL/GenBank/DDBJ whole genome shotgun (WGS) entry which is preliminary data.</text>
</comment>
<dbReference type="RefSeq" id="XP_043010898.1">
    <property type="nucleotide sequence ID" value="XM_043152811.1"/>
</dbReference>
<evidence type="ECO:0000313" key="2">
    <source>
        <dbReference type="Proteomes" id="UP001049176"/>
    </source>
</evidence>
<evidence type="ECO:0000313" key="1">
    <source>
        <dbReference type="EMBL" id="KAG7094428.1"/>
    </source>
</evidence>